<organism evidence="2 3">
    <name type="scientific">Roseovarius bejariae</name>
    <dbReference type="NCBI Taxonomy" id="2576383"/>
    <lineage>
        <taxon>Bacteria</taxon>
        <taxon>Pseudomonadati</taxon>
        <taxon>Pseudomonadota</taxon>
        <taxon>Alphaproteobacteria</taxon>
        <taxon>Rhodobacterales</taxon>
        <taxon>Roseobacteraceae</taxon>
        <taxon>Roseovarius</taxon>
    </lineage>
</organism>
<dbReference type="AlphaFoldDB" id="A0A844CJS0"/>
<evidence type="ECO:0000313" key="3">
    <source>
        <dbReference type="Proteomes" id="UP000564704"/>
    </source>
</evidence>
<name>A0A844CJS0_9RHOB</name>
<dbReference type="InterPro" id="IPR001584">
    <property type="entry name" value="Integrase_cat-core"/>
</dbReference>
<evidence type="ECO:0000313" key="2">
    <source>
        <dbReference type="EMBL" id="MRU14957.1"/>
    </source>
</evidence>
<keyword evidence="3" id="KW-1185">Reference proteome</keyword>
<evidence type="ECO:0000259" key="1">
    <source>
        <dbReference type="Pfam" id="PF13683"/>
    </source>
</evidence>
<accession>A0A844CJS0</accession>
<dbReference type="GO" id="GO:0015074">
    <property type="term" value="P:DNA integration"/>
    <property type="evidence" value="ECO:0007669"/>
    <property type="project" value="InterPro"/>
</dbReference>
<dbReference type="OrthoDB" id="9813285at2"/>
<proteinExistence type="predicted"/>
<comment type="caution">
    <text evidence="2">The sequence shown here is derived from an EMBL/GenBank/DDBJ whole genome shotgun (WGS) entry which is preliminary data.</text>
</comment>
<feature type="domain" description="Integrase catalytic" evidence="1">
    <location>
        <begin position="1"/>
        <end position="47"/>
    </location>
</feature>
<dbReference type="EMBL" id="SZWE01000001">
    <property type="protein sequence ID" value="MRU14957.1"/>
    <property type="molecule type" value="Genomic_DNA"/>
</dbReference>
<dbReference type="Pfam" id="PF13683">
    <property type="entry name" value="rve_3"/>
    <property type="match status" value="1"/>
</dbReference>
<protein>
    <submittedName>
        <fullName evidence="2">Transposase</fullName>
    </submittedName>
</protein>
<gene>
    <name evidence="2" type="ORF">FDP25_05890</name>
</gene>
<sequence>MQNGLVESSRGRMRSDCRKEHQSLRPACRIITACRDVYNHHRSRSRLDVLSLRLYRQCFIKDQNLNRANVLTRAKMGAGQLDWLCPSCTTETLFNGFANREEPL</sequence>
<dbReference type="Proteomes" id="UP000564704">
    <property type="component" value="Unassembled WGS sequence"/>
</dbReference>
<reference evidence="2 3" key="1">
    <citation type="submission" date="2019-05" db="EMBL/GenBank/DDBJ databases">
        <title>Roseovarius bejariae sp. nov., a moderately halophylic bacterium isolated from a saline soil in Rambla Salada (Murcia).</title>
        <authorList>
            <person name="Castro D.J."/>
            <person name="Gomez-Altuve A."/>
            <person name="Reina J.C."/>
            <person name="Rodriguez M."/>
            <person name="Sampedro I."/>
            <person name="Llamas I."/>
            <person name="Martinez-Checa F."/>
        </authorList>
    </citation>
    <scope>NUCLEOTIDE SEQUENCE [LARGE SCALE GENOMIC DNA]</scope>
    <source>
        <strain evidence="2 3">A21</strain>
    </source>
</reference>